<keyword evidence="2" id="KW-0472">Membrane</keyword>
<feature type="transmembrane region" description="Helical" evidence="2">
    <location>
        <begin position="108"/>
        <end position="130"/>
    </location>
</feature>
<protein>
    <submittedName>
        <fullName evidence="4">CPBP family intramembrane metalloprotease</fullName>
    </submittedName>
</protein>
<feature type="transmembrane region" description="Helical" evidence="2">
    <location>
        <begin position="303"/>
        <end position="325"/>
    </location>
</feature>
<feature type="transmembrane region" description="Helical" evidence="2">
    <location>
        <begin position="214"/>
        <end position="233"/>
    </location>
</feature>
<keyword evidence="4" id="KW-0645">Protease</keyword>
<sequence length="333" mass="35497">MNYERTLGAPMHVTSGSPAATDRSAPDERTSGAPHGFHQPRVPGNAAASERASAAAFEEGAGTGRPASAPERPHRRLLESTIFVVLATMLCFGAAAPAIFGALPEEMIGVLVPAAQLTPFLAALVMFTVIRPRGFARQFALGWGRSWRAIAVGVAVVIAVGFAQLSTGLLTGFEFTAVDAILLAAVAVPVFWVLQGIFAVGEELGWRGWLISRLRGYGFWAIAAVSTVAWMVWHLPAIPLIVGDGGFEVGLAYLLAIGSWAPFMVALRLWSGSVWPAIIVHGALNSVRVFLTQSIAAGSGVNWFVEGIGWVLWLVAAALLWRFALRRTRTTSR</sequence>
<feature type="transmembrane region" description="Helical" evidence="2">
    <location>
        <begin position="181"/>
        <end position="202"/>
    </location>
</feature>
<keyword evidence="2" id="KW-1133">Transmembrane helix</keyword>
<accession>A0A9D1YVQ0</accession>
<dbReference type="Pfam" id="PF02517">
    <property type="entry name" value="Rce1-like"/>
    <property type="match status" value="1"/>
</dbReference>
<dbReference type="AlphaFoldDB" id="A0A9D1YVQ0"/>
<evidence type="ECO:0000259" key="3">
    <source>
        <dbReference type="Pfam" id="PF02517"/>
    </source>
</evidence>
<evidence type="ECO:0000256" key="1">
    <source>
        <dbReference type="SAM" id="MobiDB-lite"/>
    </source>
</evidence>
<feature type="transmembrane region" description="Helical" evidence="2">
    <location>
        <begin position="82"/>
        <end position="102"/>
    </location>
</feature>
<dbReference type="GO" id="GO:0008237">
    <property type="term" value="F:metallopeptidase activity"/>
    <property type="evidence" value="ECO:0007669"/>
    <property type="project" value="UniProtKB-KW"/>
</dbReference>
<feature type="transmembrane region" description="Helical" evidence="2">
    <location>
        <begin position="245"/>
        <end position="267"/>
    </location>
</feature>
<comment type="caution">
    <text evidence="4">The sequence shown here is derived from an EMBL/GenBank/DDBJ whole genome shotgun (WGS) entry which is preliminary data.</text>
</comment>
<feature type="transmembrane region" description="Helical" evidence="2">
    <location>
        <begin position="274"/>
        <end position="291"/>
    </location>
</feature>
<feature type="domain" description="CAAX prenyl protease 2/Lysostaphin resistance protein A-like" evidence="3">
    <location>
        <begin position="190"/>
        <end position="286"/>
    </location>
</feature>
<dbReference type="InterPro" id="IPR003675">
    <property type="entry name" value="Rce1/LyrA-like_dom"/>
</dbReference>
<dbReference type="GO" id="GO:0080120">
    <property type="term" value="P:CAAX-box protein maturation"/>
    <property type="evidence" value="ECO:0007669"/>
    <property type="project" value="UniProtKB-ARBA"/>
</dbReference>
<feature type="region of interest" description="Disordered" evidence="1">
    <location>
        <begin position="1"/>
        <end position="72"/>
    </location>
</feature>
<keyword evidence="4" id="KW-0378">Hydrolase</keyword>
<reference evidence="4" key="2">
    <citation type="submission" date="2021-04" db="EMBL/GenBank/DDBJ databases">
        <authorList>
            <person name="Gilroy R."/>
        </authorList>
    </citation>
    <scope>NUCLEOTIDE SEQUENCE</scope>
    <source>
        <strain evidence="4">ChiGjej1B1-98</strain>
    </source>
</reference>
<keyword evidence="2" id="KW-0812">Transmembrane</keyword>
<keyword evidence="4" id="KW-0482">Metalloprotease</keyword>
<name>A0A9D1YVQ0_9MICO</name>
<dbReference type="GO" id="GO:0004175">
    <property type="term" value="F:endopeptidase activity"/>
    <property type="evidence" value="ECO:0007669"/>
    <property type="project" value="UniProtKB-ARBA"/>
</dbReference>
<dbReference type="Proteomes" id="UP000824005">
    <property type="component" value="Unassembled WGS sequence"/>
</dbReference>
<feature type="transmembrane region" description="Helical" evidence="2">
    <location>
        <begin position="150"/>
        <end position="169"/>
    </location>
</feature>
<dbReference type="PANTHER" id="PTHR35797:SF1">
    <property type="entry name" value="PROTEASE"/>
    <property type="match status" value="1"/>
</dbReference>
<dbReference type="EMBL" id="DXDC01000205">
    <property type="protein sequence ID" value="HIY66012.1"/>
    <property type="molecule type" value="Genomic_DNA"/>
</dbReference>
<proteinExistence type="predicted"/>
<evidence type="ECO:0000313" key="4">
    <source>
        <dbReference type="EMBL" id="HIY66012.1"/>
    </source>
</evidence>
<organism evidence="4 5">
    <name type="scientific">Candidatus Agrococcus pullicola</name>
    <dbReference type="NCBI Taxonomy" id="2838429"/>
    <lineage>
        <taxon>Bacteria</taxon>
        <taxon>Bacillati</taxon>
        <taxon>Actinomycetota</taxon>
        <taxon>Actinomycetes</taxon>
        <taxon>Micrococcales</taxon>
        <taxon>Microbacteriaceae</taxon>
        <taxon>Agrococcus</taxon>
    </lineage>
</organism>
<gene>
    <name evidence="4" type="ORF">H9830_07025</name>
</gene>
<dbReference type="PANTHER" id="PTHR35797">
    <property type="entry name" value="PROTEASE-RELATED"/>
    <property type="match status" value="1"/>
</dbReference>
<reference evidence="4" key="1">
    <citation type="journal article" date="2021" name="PeerJ">
        <title>Extensive microbial diversity within the chicken gut microbiome revealed by metagenomics and culture.</title>
        <authorList>
            <person name="Gilroy R."/>
            <person name="Ravi A."/>
            <person name="Getino M."/>
            <person name="Pursley I."/>
            <person name="Horton D.L."/>
            <person name="Alikhan N.F."/>
            <person name="Baker D."/>
            <person name="Gharbi K."/>
            <person name="Hall N."/>
            <person name="Watson M."/>
            <person name="Adriaenssens E.M."/>
            <person name="Foster-Nyarko E."/>
            <person name="Jarju S."/>
            <person name="Secka A."/>
            <person name="Antonio M."/>
            <person name="Oren A."/>
            <person name="Chaudhuri R.R."/>
            <person name="La Ragione R."/>
            <person name="Hildebrand F."/>
            <person name="Pallen M.J."/>
        </authorList>
    </citation>
    <scope>NUCLEOTIDE SEQUENCE</scope>
    <source>
        <strain evidence="4">ChiGjej1B1-98</strain>
    </source>
</reference>
<evidence type="ECO:0000313" key="5">
    <source>
        <dbReference type="Proteomes" id="UP000824005"/>
    </source>
</evidence>
<dbReference type="InterPro" id="IPR042150">
    <property type="entry name" value="MmRce1-like"/>
</dbReference>
<feature type="compositionally biased region" description="Low complexity" evidence="1">
    <location>
        <begin position="46"/>
        <end position="60"/>
    </location>
</feature>
<evidence type="ECO:0000256" key="2">
    <source>
        <dbReference type="SAM" id="Phobius"/>
    </source>
</evidence>